<gene>
    <name evidence="1" type="ORF">FGO68_gene12887</name>
</gene>
<organism evidence="1 2">
    <name type="scientific">Halteria grandinella</name>
    <dbReference type="NCBI Taxonomy" id="5974"/>
    <lineage>
        <taxon>Eukaryota</taxon>
        <taxon>Sar</taxon>
        <taxon>Alveolata</taxon>
        <taxon>Ciliophora</taxon>
        <taxon>Intramacronucleata</taxon>
        <taxon>Spirotrichea</taxon>
        <taxon>Stichotrichia</taxon>
        <taxon>Sporadotrichida</taxon>
        <taxon>Halteriidae</taxon>
        <taxon>Halteria</taxon>
    </lineage>
</organism>
<accession>A0A8J8NGS8</accession>
<protein>
    <submittedName>
        <fullName evidence="1">Uncharacterized protein</fullName>
    </submittedName>
</protein>
<dbReference type="EMBL" id="RRYP01016953">
    <property type="protein sequence ID" value="TNV74473.1"/>
    <property type="molecule type" value="Genomic_DNA"/>
</dbReference>
<keyword evidence="2" id="KW-1185">Reference proteome</keyword>
<reference evidence="1" key="1">
    <citation type="submission" date="2019-06" db="EMBL/GenBank/DDBJ databases">
        <authorList>
            <person name="Zheng W."/>
        </authorList>
    </citation>
    <scope>NUCLEOTIDE SEQUENCE</scope>
    <source>
        <strain evidence="1">QDHG01</strain>
    </source>
</reference>
<proteinExistence type="predicted"/>
<dbReference type="Proteomes" id="UP000785679">
    <property type="component" value="Unassembled WGS sequence"/>
</dbReference>
<comment type="caution">
    <text evidence="1">The sequence shown here is derived from an EMBL/GenBank/DDBJ whole genome shotgun (WGS) entry which is preliminary data.</text>
</comment>
<evidence type="ECO:0000313" key="1">
    <source>
        <dbReference type="EMBL" id="TNV74473.1"/>
    </source>
</evidence>
<dbReference type="AlphaFoldDB" id="A0A8J8NGS8"/>
<evidence type="ECO:0000313" key="2">
    <source>
        <dbReference type="Proteomes" id="UP000785679"/>
    </source>
</evidence>
<sequence length="153" mass="17700">MHPSRLSFQLSWELEGSKCQKLERCFLMCCQQDHCSRRQFDFHPPLLSLPQCAFGPVCALLTVELPGCSWIQRFPSAMWQATGEEALRLKFKIAGLFAAATWLGLDSLRPLDLQVFKVSQFIRQNRYIQMIKLGFPQSIINKLQYQKLTLFTV</sequence>
<name>A0A8J8NGS8_HALGN</name>